<comment type="similarity">
    <text evidence="1">Belongs to the GST superfamily. NadH family.</text>
</comment>
<feature type="domain" description="DSBA-like thioredoxin" evidence="2">
    <location>
        <begin position="3"/>
        <end position="192"/>
    </location>
</feature>
<dbReference type="Gene3D" id="3.40.30.10">
    <property type="entry name" value="Glutaredoxin"/>
    <property type="match status" value="1"/>
</dbReference>
<protein>
    <recommendedName>
        <fullName evidence="1">2-hydroxychromene-2-carboxylate isomerase</fullName>
        <ecNumber evidence="1">5.99.1.4</ecNumber>
    </recommendedName>
</protein>
<dbReference type="RefSeq" id="WP_309792177.1">
    <property type="nucleotide sequence ID" value="NZ_JAVDPW010000001.1"/>
</dbReference>
<organism evidence="3 4">
    <name type="scientific">Inquilinus ginsengisoli</name>
    <dbReference type="NCBI Taxonomy" id="363840"/>
    <lineage>
        <taxon>Bacteria</taxon>
        <taxon>Pseudomonadati</taxon>
        <taxon>Pseudomonadota</taxon>
        <taxon>Alphaproteobacteria</taxon>
        <taxon>Rhodospirillales</taxon>
        <taxon>Rhodospirillaceae</taxon>
        <taxon>Inquilinus</taxon>
    </lineage>
</organism>
<dbReference type="EC" id="5.99.1.4" evidence="1"/>
<evidence type="ECO:0000313" key="3">
    <source>
        <dbReference type="EMBL" id="MDR6288208.1"/>
    </source>
</evidence>
<proteinExistence type="inferred from homology"/>
<comment type="caution">
    <text evidence="3">The sequence shown here is derived from an EMBL/GenBank/DDBJ whole genome shotgun (WGS) entry which is preliminary data.</text>
</comment>
<accession>A0ABU1JI01</accession>
<keyword evidence="1 3" id="KW-0413">Isomerase</keyword>
<name>A0ABU1JI01_9PROT</name>
<dbReference type="InterPro" id="IPR001853">
    <property type="entry name" value="DSBA-like_thioredoxin_dom"/>
</dbReference>
<dbReference type="SUPFAM" id="SSF52833">
    <property type="entry name" value="Thioredoxin-like"/>
    <property type="match status" value="1"/>
</dbReference>
<dbReference type="Pfam" id="PF01323">
    <property type="entry name" value="DSBA"/>
    <property type="match status" value="1"/>
</dbReference>
<dbReference type="InterPro" id="IPR036249">
    <property type="entry name" value="Thioredoxin-like_sf"/>
</dbReference>
<dbReference type="Proteomes" id="UP001262410">
    <property type="component" value="Unassembled WGS sequence"/>
</dbReference>
<dbReference type="InterPro" id="IPR014440">
    <property type="entry name" value="HCCAis_GSTk"/>
</dbReference>
<dbReference type="PANTHER" id="PTHR42943:SF2">
    <property type="entry name" value="GLUTATHIONE S-TRANSFERASE KAPPA 1"/>
    <property type="match status" value="1"/>
</dbReference>
<dbReference type="EMBL" id="JAVDPW010000001">
    <property type="protein sequence ID" value="MDR6288208.1"/>
    <property type="molecule type" value="Genomic_DNA"/>
</dbReference>
<dbReference type="GO" id="GO:0016853">
    <property type="term" value="F:isomerase activity"/>
    <property type="evidence" value="ECO:0007669"/>
    <property type="project" value="UniProtKB-KW"/>
</dbReference>
<evidence type="ECO:0000313" key="4">
    <source>
        <dbReference type="Proteomes" id="UP001262410"/>
    </source>
</evidence>
<gene>
    <name evidence="3" type="ORF">E9232_000707</name>
</gene>
<keyword evidence="4" id="KW-1185">Reference proteome</keyword>
<comment type="catalytic activity">
    <reaction evidence="1">
        <text>2-hydroxychromene-2-carboxylate = (3E)-4-(2-hydroxyphenyl)-2-oxobut-3-enoate</text>
        <dbReference type="Rhea" id="RHEA:27401"/>
        <dbReference type="ChEBI" id="CHEBI:59350"/>
        <dbReference type="ChEBI" id="CHEBI:59353"/>
        <dbReference type="EC" id="5.99.1.4"/>
    </reaction>
</comment>
<dbReference type="PANTHER" id="PTHR42943">
    <property type="entry name" value="GLUTATHIONE S-TRANSFERASE KAPPA"/>
    <property type="match status" value="1"/>
</dbReference>
<dbReference type="PIRSF" id="PIRSF006386">
    <property type="entry name" value="HCCAis_GSTk"/>
    <property type="match status" value="1"/>
</dbReference>
<dbReference type="InterPro" id="IPR051924">
    <property type="entry name" value="GST_Kappa/NadH"/>
</dbReference>
<evidence type="ECO:0000256" key="1">
    <source>
        <dbReference type="PIRNR" id="PIRNR006386"/>
    </source>
</evidence>
<evidence type="ECO:0000259" key="2">
    <source>
        <dbReference type="Pfam" id="PF01323"/>
    </source>
</evidence>
<reference evidence="3 4" key="1">
    <citation type="submission" date="2023-07" db="EMBL/GenBank/DDBJ databases">
        <title>Sorghum-associated microbial communities from plants grown in Nebraska, USA.</title>
        <authorList>
            <person name="Schachtman D."/>
        </authorList>
    </citation>
    <scope>NUCLEOTIDE SEQUENCE [LARGE SCALE GENOMIC DNA]</scope>
    <source>
        <strain evidence="3 4">584</strain>
    </source>
</reference>
<sequence>MSLEFFYDYRSPYAYLADFQLRGVPIAAKYKPLDAYRVMKALNNHPTPACPAKLKYAILDSTRNARRLGVLFTPNLDLYQALGSGVVDPSFLSRLALAAMDTGTFDTAHGALFEAMWAGEADLVTPEGRQDFLSKHGLPRDLFAMAESEAITRRLKDLDDEAIERGVFGVPIIFVGDEMFFGNDRMDAVRESVAAGRIGGAGA</sequence>